<evidence type="ECO:0000259" key="9">
    <source>
        <dbReference type="PROSITE" id="PS50975"/>
    </source>
</evidence>
<dbReference type="InterPro" id="IPR011761">
    <property type="entry name" value="ATP-grasp"/>
</dbReference>
<dbReference type="HOGENOM" id="CLU_353666_0_0_9"/>
<dbReference type="Pfam" id="PF02786">
    <property type="entry name" value="CPSase_L_D2"/>
    <property type="match status" value="1"/>
</dbReference>
<dbReference type="PRINTS" id="PR00098">
    <property type="entry name" value="CPSASE"/>
</dbReference>
<evidence type="ECO:0000256" key="3">
    <source>
        <dbReference type="ARBA" id="ARBA00022741"/>
    </source>
</evidence>
<dbReference type="SUPFAM" id="SSF48108">
    <property type="entry name" value="Carbamoyl phosphate synthetase, large subunit connection domain"/>
    <property type="match status" value="1"/>
</dbReference>
<keyword evidence="5" id="KW-0464">Manganese</keyword>
<dbReference type="STRING" id="1218508.JG29_07660"/>
<evidence type="ECO:0000256" key="5">
    <source>
        <dbReference type="ARBA" id="ARBA00023211"/>
    </source>
</evidence>
<dbReference type="GO" id="GO:0046872">
    <property type="term" value="F:metal ion binding"/>
    <property type="evidence" value="ECO:0007669"/>
    <property type="project" value="InterPro"/>
</dbReference>
<evidence type="ECO:0000256" key="7">
    <source>
        <dbReference type="ARBA" id="ARBA00047359"/>
    </source>
</evidence>
<dbReference type="InterPro" id="IPR016185">
    <property type="entry name" value="PreATP-grasp_dom_sf"/>
</dbReference>
<dbReference type="PATRIC" id="fig|1218508.4.peg.784"/>
<dbReference type="Gene3D" id="1.10.1030.10">
    <property type="entry name" value="Carbamoyl-phosphate synthetase, large subunit oligomerisation domain"/>
    <property type="match status" value="1"/>
</dbReference>
<dbReference type="OrthoDB" id="9804197at2"/>
<keyword evidence="11" id="KW-1185">Reference proteome</keyword>
<dbReference type="InterPro" id="IPR005483">
    <property type="entry name" value="CPSase_dom"/>
</dbReference>
<dbReference type="GO" id="GO:0004088">
    <property type="term" value="F:carbamoyl-phosphate synthase (glutamine-hydrolyzing) activity"/>
    <property type="evidence" value="ECO:0007669"/>
    <property type="project" value="TreeGrafter"/>
</dbReference>
<dbReference type="RefSeq" id="WP_045922612.1">
    <property type="nucleotide sequence ID" value="NZ_JBHTHW010000003.1"/>
</dbReference>
<dbReference type="SMART" id="SM01096">
    <property type="entry name" value="CPSase_L_D3"/>
    <property type="match status" value="1"/>
</dbReference>
<dbReference type="Gene3D" id="3.40.50.20">
    <property type="match status" value="1"/>
</dbReference>
<dbReference type="Pfam" id="PF02787">
    <property type="entry name" value="CPSase_L_D3"/>
    <property type="match status" value="1"/>
</dbReference>
<dbReference type="GO" id="GO:0005737">
    <property type="term" value="C:cytoplasm"/>
    <property type="evidence" value="ECO:0007669"/>
    <property type="project" value="TreeGrafter"/>
</dbReference>
<evidence type="ECO:0000256" key="8">
    <source>
        <dbReference type="PROSITE-ProRule" id="PRU00409"/>
    </source>
</evidence>
<accession>A0A0F4KRD4</accession>
<dbReference type="AlphaFoldDB" id="A0A0F4KRD4"/>
<dbReference type="InterPro" id="IPR005480">
    <property type="entry name" value="CPSase_lsu_oligo"/>
</dbReference>
<dbReference type="PROSITE" id="PS50975">
    <property type="entry name" value="ATP_GRASP"/>
    <property type="match status" value="1"/>
</dbReference>
<evidence type="ECO:0000256" key="6">
    <source>
        <dbReference type="ARBA" id="ARBA00044063"/>
    </source>
</evidence>
<organism evidence="10 11">
    <name type="scientific">Bombilactobacillus mellis</name>
    <dbReference type="NCBI Taxonomy" id="1218508"/>
    <lineage>
        <taxon>Bacteria</taxon>
        <taxon>Bacillati</taxon>
        <taxon>Bacillota</taxon>
        <taxon>Bacilli</taxon>
        <taxon>Lactobacillales</taxon>
        <taxon>Lactobacillaceae</taxon>
        <taxon>Bombilactobacillus</taxon>
    </lineage>
</organism>
<comment type="catalytic activity">
    <reaction evidence="7">
        <text>hydrogencarbonate + NH4(+) + 2 ATP = carbamoyl phosphate + 2 ADP + phosphate + 2 H(+)</text>
        <dbReference type="Rhea" id="RHEA:18029"/>
        <dbReference type="ChEBI" id="CHEBI:15378"/>
        <dbReference type="ChEBI" id="CHEBI:17544"/>
        <dbReference type="ChEBI" id="CHEBI:28938"/>
        <dbReference type="ChEBI" id="CHEBI:30616"/>
        <dbReference type="ChEBI" id="CHEBI:43474"/>
        <dbReference type="ChEBI" id="CHEBI:58228"/>
        <dbReference type="ChEBI" id="CHEBI:456216"/>
        <dbReference type="EC" id="6.3.4.16"/>
    </reaction>
</comment>
<evidence type="ECO:0000256" key="2">
    <source>
        <dbReference type="ARBA" id="ARBA00022598"/>
    </source>
</evidence>
<keyword evidence="3 8" id="KW-0547">Nucleotide-binding</keyword>
<dbReference type="PANTHER" id="PTHR11405:SF53">
    <property type="entry name" value="CARBAMOYL-PHOSPHATE SYNTHASE [AMMONIA], MITOCHONDRIAL"/>
    <property type="match status" value="1"/>
</dbReference>
<gene>
    <name evidence="10" type="ORF">JG29_07660</name>
</gene>
<dbReference type="Pfam" id="PF25596">
    <property type="entry name" value="CPSase_L_D1"/>
    <property type="match status" value="1"/>
</dbReference>
<feature type="domain" description="ATP-grasp" evidence="9">
    <location>
        <begin position="129"/>
        <end position="320"/>
    </location>
</feature>
<dbReference type="GO" id="GO:0006541">
    <property type="term" value="P:glutamine metabolic process"/>
    <property type="evidence" value="ECO:0007669"/>
    <property type="project" value="TreeGrafter"/>
</dbReference>
<comment type="similarity">
    <text evidence="1">Belongs to the CarB family.</text>
</comment>
<dbReference type="EMBL" id="JXBZ01000007">
    <property type="protein sequence ID" value="KJY48945.1"/>
    <property type="molecule type" value="Genomic_DNA"/>
</dbReference>
<dbReference type="InterPro" id="IPR036897">
    <property type="entry name" value="CarbamoylP_synth_lsu_oligo_sf"/>
</dbReference>
<keyword evidence="4 8" id="KW-0067">ATP-binding</keyword>
<dbReference type="Gene3D" id="3.30.470.20">
    <property type="entry name" value="ATP-grasp fold, B domain"/>
    <property type="match status" value="1"/>
</dbReference>
<dbReference type="Proteomes" id="UP000033695">
    <property type="component" value="Unassembled WGS sequence"/>
</dbReference>
<keyword evidence="2" id="KW-0436">Ligase</keyword>
<dbReference type="SUPFAM" id="SSF56059">
    <property type="entry name" value="Glutathione synthetase ATP-binding domain-like"/>
    <property type="match status" value="1"/>
</dbReference>
<dbReference type="InterPro" id="IPR058047">
    <property type="entry name" value="CPSase_preATP-grasp"/>
</dbReference>
<dbReference type="GO" id="GO:0005524">
    <property type="term" value="F:ATP binding"/>
    <property type="evidence" value="ECO:0007669"/>
    <property type="project" value="UniProtKB-UniRule"/>
</dbReference>
<dbReference type="GO" id="GO:0004087">
    <property type="term" value="F:carbamoyl-phosphate synthase (ammonia) activity"/>
    <property type="evidence" value="ECO:0007669"/>
    <property type="project" value="UniProtKB-EC"/>
</dbReference>
<reference evidence="10 11" key="1">
    <citation type="submission" date="2014-12" db="EMBL/GenBank/DDBJ databases">
        <title>Comparative genomics of the lactic acid bacteria isolated from the honey bee gut.</title>
        <authorList>
            <person name="Ellegaard K.M."/>
            <person name="Tamarit D."/>
            <person name="Javelind E."/>
            <person name="Olofsson T."/>
            <person name="Andersson S.G."/>
            <person name="Vasquez A."/>
        </authorList>
    </citation>
    <scope>NUCLEOTIDE SEQUENCE [LARGE SCALE GENOMIC DNA]</scope>
    <source>
        <strain evidence="10 11">Hon2</strain>
    </source>
</reference>
<sequence>MKKNVLIIGTTTGLVSGEKLAQEKAIYVTLKSFQQAGYQTILLTENRELFPEFRTVATQIVFQEINLNNLKTIILQYQIDFIFPTYTANQNLSIFRNLIKQDFLQQHQVKLLVLNKNNLNLTISHKALTNYLQKQGFRIIEHQIVHNFEEAMAFVQQHHFPIIIRVNNKEQKTYWNSINTEEELAQLLATTTADDGYEIERSINNFKELTMTTIRDRFDNAALIYSSEDMDSIGINSNDSISVTPVFSLTNDMFQRLRDAVLKLTRLLKIVGICTFDLAVDEQTNSFYVLAISPLFQSKILPIIASTGYPLFEVICQVSIGHRLEQVTTLAGPTINAAVELTSNHLTARFPIWQKCRESQLVSNLGPHTSSLGSVIVSGNNLESVIMKGLQILDLTDDIFINKPDSKLDDEQIEALLFHTNIQRIIAVCEALDRGFDVQEVQSFTKFNLVFLETLKHLLDLARLLEYKKGNLEILTICKRYGFSDFLIAQLWNITTKQVAEITTQLSLNCLTLPTPSSFSLNQGAVNNYFTVYLDDPQPRQPNYQIILKNYPNSDMISNYEMSILAYQLLHQFQMDGYSVASEGYLLSKIDSSIVGDYYIDSDYNKSYLYEQQNRLNITINTLENQHVNYPISLYNLDYQRSLLAKQRVLTEISFIQNQEHKVWLSLPITSVLKRNTGQHWEMTAVPGKLNSRLVQLATEFVNKKLSHLTFGTLIIVDETVVKYLAGFTTNIGIISQVNPNFIDVLCHSLVGIAPSKSQKSKHLFGRKINCQRSNTGLYTTKVHYFDLPASYRQILK</sequence>
<dbReference type="PANTHER" id="PTHR11405">
    <property type="entry name" value="CARBAMOYLTRANSFERASE FAMILY MEMBER"/>
    <property type="match status" value="1"/>
</dbReference>
<dbReference type="EC" id="6.3.4.16" evidence="6"/>
<proteinExistence type="inferred from homology"/>
<dbReference type="SUPFAM" id="SSF52440">
    <property type="entry name" value="PreATP-grasp domain"/>
    <property type="match status" value="1"/>
</dbReference>
<evidence type="ECO:0000313" key="10">
    <source>
        <dbReference type="EMBL" id="KJY48945.1"/>
    </source>
</evidence>
<dbReference type="InterPro" id="IPR005479">
    <property type="entry name" value="CPAse_ATP-bd"/>
</dbReference>
<evidence type="ECO:0000256" key="1">
    <source>
        <dbReference type="ARBA" id="ARBA00009799"/>
    </source>
</evidence>
<evidence type="ECO:0000256" key="4">
    <source>
        <dbReference type="ARBA" id="ARBA00022840"/>
    </source>
</evidence>
<comment type="caution">
    <text evidence="10">The sequence shown here is derived from an EMBL/GenBank/DDBJ whole genome shotgun (WGS) entry which is preliminary data.</text>
</comment>
<evidence type="ECO:0000313" key="11">
    <source>
        <dbReference type="Proteomes" id="UP000033695"/>
    </source>
</evidence>
<name>A0A0F4KRD4_9LACO</name>
<protein>
    <recommendedName>
        <fullName evidence="6">carbamoyl-phosphate synthase (ammonia)</fullName>
        <ecNumber evidence="6">6.3.4.16</ecNumber>
    </recommendedName>
</protein>